<feature type="transmembrane region" description="Helical" evidence="2">
    <location>
        <begin position="48"/>
        <end position="68"/>
    </location>
</feature>
<feature type="transmembrane region" description="Helical" evidence="2">
    <location>
        <begin position="15"/>
        <end position="36"/>
    </location>
</feature>
<evidence type="ECO:0000256" key="2">
    <source>
        <dbReference type="SAM" id="Phobius"/>
    </source>
</evidence>
<evidence type="ECO:0000256" key="1">
    <source>
        <dbReference type="SAM" id="MobiDB-lite"/>
    </source>
</evidence>
<gene>
    <name evidence="3" type="ORF">BCR42DRAFT_393241</name>
</gene>
<comment type="caution">
    <text evidence="3">The sequence shown here is derived from an EMBL/GenBank/DDBJ whole genome shotgun (WGS) entry which is preliminary data.</text>
</comment>
<organism evidence="3 4">
    <name type="scientific">Absidia repens</name>
    <dbReference type="NCBI Taxonomy" id="90262"/>
    <lineage>
        <taxon>Eukaryota</taxon>
        <taxon>Fungi</taxon>
        <taxon>Fungi incertae sedis</taxon>
        <taxon>Mucoromycota</taxon>
        <taxon>Mucoromycotina</taxon>
        <taxon>Mucoromycetes</taxon>
        <taxon>Mucorales</taxon>
        <taxon>Cunninghamellaceae</taxon>
        <taxon>Absidia</taxon>
    </lineage>
</organism>
<dbReference type="STRING" id="90262.A0A1X2IF82"/>
<feature type="transmembrane region" description="Helical" evidence="2">
    <location>
        <begin position="147"/>
        <end position="164"/>
    </location>
</feature>
<dbReference type="AlphaFoldDB" id="A0A1X2IF82"/>
<feature type="compositionally biased region" description="Polar residues" evidence="1">
    <location>
        <begin position="279"/>
        <end position="292"/>
    </location>
</feature>
<keyword evidence="2" id="KW-0812">Transmembrane</keyword>
<keyword evidence="2" id="KW-1133">Transmembrane helix</keyword>
<evidence type="ECO:0000313" key="4">
    <source>
        <dbReference type="Proteomes" id="UP000193560"/>
    </source>
</evidence>
<feature type="transmembrane region" description="Helical" evidence="2">
    <location>
        <begin position="88"/>
        <end position="112"/>
    </location>
</feature>
<dbReference type="OrthoDB" id="341353at2759"/>
<keyword evidence="2" id="KW-0472">Membrane</keyword>
<evidence type="ECO:0000313" key="3">
    <source>
        <dbReference type="EMBL" id="ORZ15355.1"/>
    </source>
</evidence>
<sequence>MDLTLLPPGLTETEWTVIKATAAGSFIIQLMWFLCWERYYVQTERQRAYILSLLSSGVTSMGSLPYVYQVVYQQRGDLNQLLTTSSSPPFLALLSVALTIFFMTFLCLDLIIGWYRYPSKIDMLTGWVHHITYFCLLSWVLNQHFTGVFIAMCLLEIPTFLLALGSIHSPWRRDYLFASAFLSTRIVFHSFMIASAFRLYRFGPITCALSAFLPVHIYWFFGFIKQQKRLYRQRKLNAAAKPETSTTTATTTTEASVLASDQTSDIHSLSIARATDDSCATTANTSPRASSTMRKRLRPSSSASYMITTTTDRLRRHLPTTVPTDFNFLPYPSPQMIQRLADHLPESISRDLVRSSEKLRGYWDLAYQRLVELQEQQQQNDQRASSPSAPAVAAH</sequence>
<dbReference type="Proteomes" id="UP000193560">
    <property type="component" value="Unassembled WGS sequence"/>
</dbReference>
<reference evidence="3 4" key="1">
    <citation type="submission" date="2016-07" db="EMBL/GenBank/DDBJ databases">
        <title>Pervasive Adenine N6-methylation of Active Genes in Fungi.</title>
        <authorList>
            <consortium name="DOE Joint Genome Institute"/>
            <person name="Mondo S.J."/>
            <person name="Dannebaum R.O."/>
            <person name="Kuo R.C."/>
            <person name="Labutti K."/>
            <person name="Haridas S."/>
            <person name="Kuo A."/>
            <person name="Salamov A."/>
            <person name="Ahrendt S.R."/>
            <person name="Lipzen A."/>
            <person name="Sullivan W."/>
            <person name="Andreopoulos W.B."/>
            <person name="Clum A."/>
            <person name="Lindquist E."/>
            <person name="Daum C."/>
            <person name="Ramamoorthy G.K."/>
            <person name="Gryganskyi A."/>
            <person name="Culley D."/>
            <person name="Magnuson J.K."/>
            <person name="James T.Y."/>
            <person name="O'Malley M.A."/>
            <person name="Stajich J.E."/>
            <person name="Spatafora J.W."/>
            <person name="Visel A."/>
            <person name="Grigoriev I.V."/>
        </authorList>
    </citation>
    <scope>NUCLEOTIDE SEQUENCE [LARGE SCALE GENOMIC DNA]</scope>
    <source>
        <strain evidence="3 4">NRRL 1336</strain>
    </source>
</reference>
<accession>A0A1X2IF82</accession>
<feature type="transmembrane region" description="Helical" evidence="2">
    <location>
        <begin position="176"/>
        <end position="197"/>
    </location>
</feature>
<name>A0A1X2IF82_9FUNG</name>
<feature type="transmembrane region" description="Helical" evidence="2">
    <location>
        <begin position="203"/>
        <end position="224"/>
    </location>
</feature>
<feature type="region of interest" description="Disordered" evidence="1">
    <location>
        <begin position="375"/>
        <end position="395"/>
    </location>
</feature>
<keyword evidence="4" id="KW-1185">Reference proteome</keyword>
<feature type="transmembrane region" description="Helical" evidence="2">
    <location>
        <begin position="124"/>
        <end position="141"/>
    </location>
</feature>
<protein>
    <recommendedName>
        <fullName evidence="5">TLC domain-domain-containing protein</fullName>
    </recommendedName>
</protein>
<feature type="region of interest" description="Disordered" evidence="1">
    <location>
        <begin position="279"/>
        <end position="301"/>
    </location>
</feature>
<evidence type="ECO:0008006" key="5">
    <source>
        <dbReference type="Google" id="ProtNLM"/>
    </source>
</evidence>
<proteinExistence type="predicted"/>
<dbReference type="EMBL" id="MCGE01000013">
    <property type="protein sequence ID" value="ORZ15355.1"/>
    <property type="molecule type" value="Genomic_DNA"/>
</dbReference>